<accession>E3KZ11</accession>
<dbReference type="RefSeq" id="XP_003333955.1">
    <property type="nucleotide sequence ID" value="XM_003333907.2"/>
</dbReference>
<gene>
    <name evidence="1" type="ORF">PGTG_15685</name>
</gene>
<evidence type="ECO:0000313" key="2">
    <source>
        <dbReference type="Proteomes" id="UP000008783"/>
    </source>
</evidence>
<reference evidence="2" key="2">
    <citation type="journal article" date="2011" name="Proc. Natl. Acad. Sci. U.S.A.">
        <title>Obligate biotrophy features unraveled by the genomic analysis of rust fungi.</title>
        <authorList>
            <person name="Duplessis S."/>
            <person name="Cuomo C.A."/>
            <person name="Lin Y.-C."/>
            <person name="Aerts A."/>
            <person name="Tisserant E."/>
            <person name="Veneault-Fourrey C."/>
            <person name="Joly D.L."/>
            <person name="Hacquard S."/>
            <person name="Amselem J."/>
            <person name="Cantarel B.L."/>
            <person name="Chiu R."/>
            <person name="Coutinho P.M."/>
            <person name="Feau N."/>
            <person name="Field M."/>
            <person name="Frey P."/>
            <person name="Gelhaye E."/>
            <person name="Goldberg J."/>
            <person name="Grabherr M.G."/>
            <person name="Kodira C.D."/>
            <person name="Kohler A."/>
            <person name="Kuees U."/>
            <person name="Lindquist E.A."/>
            <person name="Lucas S.M."/>
            <person name="Mago R."/>
            <person name="Mauceli E."/>
            <person name="Morin E."/>
            <person name="Murat C."/>
            <person name="Pangilinan J.L."/>
            <person name="Park R."/>
            <person name="Pearson M."/>
            <person name="Quesneville H."/>
            <person name="Rouhier N."/>
            <person name="Sakthikumar S."/>
            <person name="Salamov A.A."/>
            <person name="Schmutz J."/>
            <person name="Selles B."/>
            <person name="Shapiro H."/>
            <person name="Tanguay P."/>
            <person name="Tuskan G.A."/>
            <person name="Henrissat B."/>
            <person name="Van de Peer Y."/>
            <person name="Rouze P."/>
            <person name="Ellis J.G."/>
            <person name="Dodds P.N."/>
            <person name="Schein J.E."/>
            <person name="Zhong S."/>
            <person name="Hamelin R.C."/>
            <person name="Grigoriev I.V."/>
            <person name="Szabo L.J."/>
            <person name="Martin F."/>
        </authorList>
    </citation>
    <scope>NUCLEOTIDE SEQUENCE [LARGE SCALE GENOMIC DNA]</scope>
    <source>
        <strain evidence="2">CRL 75-36-700-3 / race SCCL</strain>
    </source>
</reference>
<keyword evidence="2" id="KW-1185">Reference proteome</keyword>
<dbReference type="KEGG" id="pgr:PGTG_15685"/>
<dbReference type="GeneID" id="10547505"/>
<dbReference type="EMBL" id="DS178323">
    <property type="protein sequence ID" value="EFP89536.1"/>
    <property type="molecule type" value="Genomic_DNA"/>
</dbReference>
<dbReference type="AlphaFoldDB" id="E3KZ11"/>
<dbReference type="InParanoid" id="E3KZ11"/>
<protein>
    <submittedName>
        <fullName evidence="1">Uncharacterized protein</fullName>
    </submittedName>
</protein>
<dbReference type="HOGENOM" id="CLU_2224514_0_0_1"/>
<reference key="1">
    <citation type="submission" date="2007-01" db="EMBL/GenBank/DDBJ databases">
        <title>The Genome Sequence of Puccinia graminis f. sp. tritici Strain CRL 75-36-700-3.</title>
        <authorList>
            <consortium name="The Broad Institute Genome Sequencing Platform"/>
            <person name="Birren B."/>
            <person name="Lander E."/>
            <person name="Galagan J."/>
            <person name="Nusbaum C."/>
            <person name="Devon K."/>
            <person name="Cuomo C."/>
            <person name="Jaffe D."/>
            <person name="Butler J."/>
            <person name="Alvarez P."/>
            <person name="Gnerre S."/>
            <person name="Grabherr M."/>
            <person name="Mauceli E."/>
            <person name="Brockman W."/>
            <person name="Young S."/>
            <person name="LaButti K."/>
            <person name="Sykes S."/>
            <person name="DeCaprio D."/>
            <person name="Crawford M."/>
            <person name="Koehrsen M."/>
            <person name="Engels R."/>
            <person name="Montgomery P."/>
            <person name="Pearson M."/>
            <person name="Howarth C."/>
            <person name="Larson L."/>
            <person name="White J."/>
            <person name="Zeng Q."/>
            <person name="Kodira C."/>
            <person name="Yandava C."/>
            <person name="Alvarado L."/>
            <person name="O'Leary S."/>
            <person name="Szabo L."/>
            <person name="Dean R."/>
            <person name="Schein J."/>
        </authorList>
    </citation>
    <scope>NUCLEOTIDE SEQUENCE</scope>
    <source>
        <strain>CRL 75-36-700-3</strain>
    </source>
</reference>
<organism evidence="1 2">
    <name type="scientific">Puccinia graminis f. sp. tritici (strain CRL 75-36-700-3 / race SCCL)</name>
    <name type="common">Black stem rust fungus</name>
    <dbReference type="NCBI Taxonomy" id="418459"/>
    <lineage>
        <taxon>Eukaryota</taxon>
        <taxon>Fungi</taxon>
        <taxon>Dikarya</taxon>
        <taxon>Basidiomycota</taxon>
        <taxon>Pucciniomycotina</taxon>
        <taxon>Pucciniomycetes</taxon>
        <taxon>Pucciniales</taxon>
        <taxon>Pucciniaceae</taxon>
        <taxon>Puccinia</taxon>
    </lineage>
</organism>
<evidence type="ECO:0000313" key="1">
    <source>
        <dbReference type="EMBL" id="EFP89536.1"/>
    </source>
</evidence>
<proteinExistence type="predicted"/>
<sequence>MKWKADAGAPRWQALTQNLSLCDWMNESDAARERVKVRILDKRADVGRLAIAEGTRLEYGEDVLTTFSWEGKSRVIWALEKLYLSMVKCLPLLGTPFCVKPPGRAQ</sequence>
<dbReference type="VEuPathDB" id="FungiDB:PGTG_15685"/>
<dbReference type="Proteomes" id="UP000008783">
    <property type="component" value="Unassembled WGS sequence"/>
</dbReference>
<name>E3KZ11_PUCGT</name>